<evidence type="ECO:0000256" key="7">
    <source>
        <dbReference type="PROSITE-ProRule" id="PRU01091"/>
    </source>
</evidence>
<dbReference type="InterPro" id="IPR011006">
    <property type="entry name" value="CheY-like_superfamily"/>
</dbReference>
<feature type="domain" description="Response regulatory" evidence="8">
    <location>
        <begin position="3"/>
        <end position="116"/>
    </location>
</feature>
<gene>
    <name evidence="10" type="ORF">A8708_23460</name>
</gene>
<evidence type="ECO:0000256" key="5">
    <source>
        <dbReference type="ARBA" id="ARBA00023163"/>
    </source>
</evidence>
<evidence type="ECO:0000313" key="11">
    <source>
        <dbReference type="Proteomes" id="UP000078454"/>
    </source>
</evidence>
<dbReference type="GO" id="GO:0005829">
    <property type="term" value="C:cytosol"/>
    <property type="evidence" value="ECO:0007669"/>
    <property type="project" value="TreeGrafter"/>
</dbReference>
<dbReference type="Gene3D" id="1.10.10.10">
    <property type="entry name" value="Winged helix-like DNA-binding domain superfamily/Winged helix DNA-binding domain"/>
    <property type="match status" value="1"/>
</dbReference>
<evidence type="ECO:0000259" key="8">
    <source>
        <dbReference type="PROSITE" id="PS50110"/>
    </source>
</evidence>
<dbReference type="GO" id="GO:0032993">
    <property type="term" value="C:protein-DNA complex"/>
    <property type="evidence" value="ECO:0007669"/>
    <property type="project" value="TreeGrafter"/>
</dbReference>
<proteinExistence type="predicted"/>
<dbReference type="GO" id="GO:0000976">
    <property type="term" value="F:transcription cis-regulatory region binding"/>
    <property type="evidence" value="ECO:0007669"/>
    <property type="project" value="TreeGrafter"/>
</dbReference>
<dbReference type="Gene3D" id="6.10.250.690">
    <property type="match status" value="1"/>
</dbReference>
<dbReference type="SMART" id="SM00448">
    <property type="entry name" value="REC"/>
    <property type="match status" value="1"/>
</dbReference>
<dbReference type="PANTHER" id="PTHR48111:SF43">
    <property type="entry name" value="STAGE 0 SPORULATION PROTEIN A HOMOLOG"/>
    <property type="match status" value="1"/>
</dbReference>
<dbReference type="InterPro" id="IPR036388">
    <property type="entry name" value="WH-like_DNA-bd_sf"/>
</dbReference>
<dbReference type="CDD" id="cd18159">
    <property type="entry name" value="REC_OmpR_NsrR-like"/>
    <property type="match status" value="1"/>
</dbReference>
<dbReference type="SMART" id="SM00862">
    <property type="entry name" value="Trans_reg_C"/>
    <property type="match status" value="1"/>
</dbReference>
<feature type="domain" description="OmpR/PhoB-type" evidence="9">
    <location>
        <begin position="125"/>
        <end position="224"/>
    </location>
</feature>
<evidence type="ECO:0000256" key="1">
    <source>
        <dbReference type="ARBA" id="ARBA00022553"/>
    </source>
</evidence>
<reference evidence="10 11" key="1">
    <citation type="submission" date="2016-05" db="EMBL/GenBank/DDBJ databases">
        <title>Paenibacillus sp. 1ZS3-15 nov., isolated from the rhizosphere soil.</title>
        <authorList>
            <person name="Zhang X.X."/>
            <person name="Zhang J."/>
        </authorList>
    </citation>
    <scope>NUCLEOTIDE SEQUENCE [LARGE SCALE GENOMIC DNA]</scope>
    <source>
        <strain evidence="10 11">1ZS3-15</strain>
    </source>
</reference>
<keyword evidence="2" id="KW-0902">Two-component regulatory system</keyword>
<dbReference type="AlphaFoldDB" id="A0A198A0P2"/>
<name>A0A198A0P2_9BACL</name>
<dbReference type="OrthoDB" id="9790442at2"/>
<keyword evidence="3" id="KW-0805">Transcription regulation</keyword>
<evidence type="ECO:0000256" key="2">
    <source>
        <dbReference type="ARBA" id="ARBA00023012"/>
    </source>
</evidence>
<keyword evidence="1 6" id="KW-0597">Phosphoprotein</keyword>
<dbReference type="PANTHER" id="PTHR48111">
    <property type="entry name" value="REGULATOR OF RPOS"/>
    <property type="match status" value="1"/>
</dbReference>
<keyword evidence="4 7" id="KW-0238">DNA-binding</keyword>
<dbReference type="InterPro" id="IPR039420">
    <property type="entry name" value="WalR-like"/>
</dbReference>
<dbReference type="PROSITE" id="PS50110">
    <property type="entry name" value="RESPONSE_REGULATORY"/>
    <property type="match status" value="1"/>
</dbReference>
<evidence type="ECO:0000256" key="6">
    <source>
        <dbReference type="PROSITE-ProRule" id="PRU00169"/>
    </source>
</evidence>
<feature type="modified residue" description="4-aspartylphosphate" evidence="6">
    <location>
        <position position="52"/>
    </location>
</feature>
<accession>A0A198A0P2</accession>
<evidence type="ECO:0000313" key="10">
    <source>
        <dbReference type="EMBL" id="OAS14667.1"/>
    </source>
</evidence>
<evidence type="ECO:0000256" key="3">
    <source>
        <dbReference type="ARBA" id="ARBA00023015"/>
    </source>
</evidence>
<evidence type="ECO:0000259" key="9">
    <source>
        <dbReference type="PROSITE" id="PS51755"/>
    </source>
</evidence>
<dbReference type="STRING" id="1850517.A8708_23460"/>
<dbReference type="SUPFAM" id="SSF52172">
    <property type="entry name" value="CheY-like"/>
    <property type="match status" value="1"/>
</dbReference>
<evidence type="ECO:0000256" key="4">
    <source>
        <dbReference type="ARBA" id="ARBA00023125"/>
    </source>
</evidence>
<organism evidence="10 11">
    <name type="scientific">Paenibacillus oryzisoli</name>
    <dbReference type="NCBI Taxonomy" id="1850517"/>
    <lineage>
        <taxon>Bacteria</taxon>
        <taxon>Bacillati</taxon>
        <taxon>Bacillota</taxon>
        <taxon>Bacilli</taxon>
        <taxon>Bacillales</taxon>
        <taxon>Paenibacillaceae</taxon>
        <taxon>Paenibacillus</taxon>
    </lineage>
</organism>
<feature type="DNA-binding region" description="OmpR/PhoB-type" evidence="7">
    <location>
        <begin position="125"/>
        <end position="224"/>
    </location>
</feature>
<keyword evidence="5" id="KW-0804">Transcription</keyword>
<dbReference type="Pfam" id="PF00486">
    <property type="entry name" value="Trans_reg_C"/>
    <property type="match status" value="1"/>
</dbReference>
<dbReference type="CDD" id="cd00383">
    <property type="entry name" value="trans_reg_C"/>
    <property type="match status" value="1"/>
</dbReference>
<dbReference type="Proteomes" id="UP000078454">
    <property type="component" value="Unassembled WGS sequence"/>
</dbReference>
<dbReference type="PROSITE" id="PS51755">
    <property type="entry name" value="OMPR_PHOB"/>
    <property type="match status" value="1"/>
</dbReference>
<dbReference type="Gene3D" id="3.40.50.2300">
    <property type="match status" value="1"/>
</dbReference>
<sequence length="224" mass="26450">MYRIMMVEDDEKIRRIVADTLIKWQYDVVEVTQFDQVLKEFQQTDPHLILLDINLPVFDGYYWCQQIRAVSKVPIIFLSSRTQNMDVIMAINMGGDDFIQKPFDLDILVAKVSALIRRKYTYQEDESLRFMHRGLKLHVTNSTIEYQGQVTELSRNEFILLQLIMRNIGKIVSREDMMQVLWNEEQFVDDNTLTVNVNRMRRKIAALGLEDFIVTRKGMGYVIE</sequence>
<dbReference type="GO" id="GO:0000156">
    <property type="term" value="F:phosphorelay response regulator activity"/>
    <property type="evidence" value="ECO:0007669"/>
    <property type="project" value="TreeGrafter"/>
</dbReference>
<dbReference type="GO" id="GO:0006355">
    <property type="term" value="P:regulation of DNA-templated transcription"/>
    <property type="evidence" value="ECO:0007669"/>
    <property type="project" value="InterPro"/>
</dbReference>
<dbReference type="InterPro" id="IPR001789">
    <property type="entry name" value="Sig_transdc_resp-reg_receiver"/>
</dbReference>
<keyword evidence="11" id="KW-1185">Reference proteome</keyword>
<dbReference type="InterPro" id="IPR001867">
    <property type="entry name" value="OmpR/PhoB-type_DNA-bd"/>
</dbReference>
<dbReference type="Pfam" id="PF00072">
    <property type="entry name" value="Response_reg"/>
    <property type="match status" value="1"/>
</dbReference>
<dbReference type="EMBL" id="LYPB01000088">
    <property type="protein sequence ID" value="OAS14667.1"/>
    <property type="molecule type" value="Genomic_DNA"/>
</dbReference>
<comment type="caution">
    <text evidence="10">The sequence shown here is derived from an EMBL/GenBank/DDBJ whole genome shotgun (WGS) entry which is preliminary data.</text>
</comment>
<dbReference type="RefSeq" id="WP_068669160.1">
    <property type="nucleotide sequence ID" value="NZ_LYPB01000088.1"/>
</dbReference>
<protein>
    <submittedName>
        <fullName evidence="10">DNA-binding response regulator</fullName>
    </submittedName>
</protein>